<dbReference type="InterPro" id="IPR005828">
    <property type="entry name" value="MFS_sugar_transport-like"/>
</dbReference>
<feature type="transmembrane region" description="Helical" evidence="7">
    <location>
        <begin position="363"/>
        <end position="388"/>
    </location>
</feature>
<dbReference type="Proteomes" id="UP000651120">
    <property type="component" value="Unassembled WGS sequence"/>
</dbReference>
<evidence type="ECO:0000313" key="9">
    <source>
        <dbReference type="EMBL" id="HII47279.1"/>
    </source>
</evidence>
<dbReference type="InterPro" id="IPR036259">
    <property type="entry name" value="MFS_trans_sf"/>
</dbReference>
<gene>
    <name evidence="9" type="ORF">HA333_07505</name>
</gene>
<accession>A0A832T149</accession>
<feature type="transmembrane region" description="Helical" evidence="7">
    <location>
        <begin position="323"/>
        <end position="351"/>
    </location>
</feature>
<evidence type="ECO:0000259" key="8">
    <source>
        <dbReference type="PROSITE" id="PS50850"/>
    </source>
</evidence>
<keyword evidence="4 7" id="KW-0812">Transmembrane</keyword>
<organism evidence="9 10">
    <name type="scientific">Pyrobaculum aerophilum</name>
    <dbReference type="NCBI Taxonomy" id="13773"/>
    <lineage>
        <taxon>Archaea</taxon>
        <taxon>Thermoproteota</taxon>
        <taxon>Thermoprotei</taxon>
        <taxon>Thermoproteales</taxon>
        <taxon>Thermoproteaceae</taxon>
        <taxon>Pyrobaculum</taxon>
    </lineage>
</organism>
<feature type="transmembrane region" description="Helical" evidence="7">
    <location>
        <begin position="228"/>
        <end position="250"/>
    </location>
</feature>
<dbReference type="Pfam" id="PF00083">
    <property type="entry name" value="Sugar_tr"/>
    <property type="match status" value="1"/>
</dbReference>
<dbReference type="GO" id="GO:0022857">
    <property type="term" value="F:transmembrane transporter activity"/>
    <property type="evidence" value="ECO:0007669"/>
    <property type="project" value="InterPro"/>
</dbReference>
<feature type="transmembrane region" description="Helical" evidence="7">
    <location>
        <begin position="270"/>
        <end position="289"/>
    </location>
</feature>
<sequence length="422" mass="45915">MSLRFIVAASTIGTLIEWYDFFAYASLSPYIASKFFPRGDPVAAVILTWLVFATGFVVRPLGAAVFGHLGDKIGRKSTFLATLLLMGVSTFLIGLLPTYDQVGVWAPLALASLRILQGIALGGEYGGAVTYVLENAPENRRAFYAGFLSATPPLGLGLSSLTLVFTAFSLPKADFETWGWRVPFLISLALTALGLWLRYKLAETPLFEKIKKEGRVSRLPIAEAFVRYPVYMALGIIIAAGHSVLAYTATGYIFPYLTNVLKWSPVDANLAVGAAALAQLPFYIINAYLADRIGRRRVYITSLALGLVLFYPVYYWLGFVKDVALASFLIFLLILTTAFTFSVLGTAIAELFPTRVRYTGMSLAFNIGIGLFGGFTPSIVQTLGVLFNNPLAGVILYTYIVVAVALAVAIKWLLETAGVRLE</sequence>
<keyword evidence="3" id="KW-1003">Cell membrane</keyword>
<dbReference type="Pfam" id="PF07690">
    <property type="entry name" value="MFS_1"/>
    <property type="match status" value="1"/>
</dbReference>
<dbReference type="InterPro" id="IPR020846">
    <property type="entry name" value="MFS_dom"/>
</dbReference>
<comment type="caution">
    <text evidence="9">The sequence shown here is derived from an EMBL/GenBank/DDBJ whole genome shotgun (WGS) entry which is preliminary data.</text>
</comment>
<dbReference type="OMA" id="SWVGGYV"/>
<evidence type="ECO:0000256" key="3">
    <source>
        <dbReference type="ARBA" id="ARBA00022475"/>
    </source>
</evidence>
<feature type="transmembrane region" description="Helical" evidence="7">
    <location>
        <begin position="78"/>
        <end position="96"/>
    </location>
</feature>
<name>A0A832T149_9CREN</name>
<evidence type="ECO:0000256" key="6">
    <source>
        <dbReference type="ARBA" id="ARBA00023136"/>
    </source>
</evidence>
<dbReference type="Gene3D" id="1.20.1250.20">
    <property type="entry name" value="MFS general substrate transporter like domains"/>
    <property type="match status" value="1"/>
</dbReference>
<evidence type="ECO:0000256" key="4">
    <source>
        <dbReference type="ARBA" id="ARBA00022692"/>
    </source>
</evidence>
<dbReference type="InterPro" id="IPR005829">
    <property type="entry name" value="Sugar_transporter_CS"/>
</dbReference>
<dbReference type="AlphaFoldDB" id="A0A832T149"/>
<dbReference type="GO" id="GO:0005886">
    <property type="term" value="C:plasma membrane"/>
    <property type="evidence" value="ECO:0007669"/>
    <property type="project" value="UniProtKB-SubCell"/>
</dbReference>
<protein>
    <submittedName>
        <fullName evidence="9">MHS family MFS transporter</fullName>
    </submittedName>
</protein>
<dbReference type="PROSITE" id="PS00217">
    <property type="entry name" value="SUGAR_TRANSPORT_2"/>
    <property type="match status" value="1"/>
</dbReference>
<feature type="transmembrane region" description="Helical" evidence="7">
    <location>
        <begin position="298"/>
        <end position="317"/>
    </location>
</feature>
<evidence type="ECO:0000256" key="7">
    <source>
        <dbReference type="SAM" id="Phobius"/>
    </source>
</evidence>
<dbReference type="PANTHER" id="PTHR43045">
    <property type="entry name" value="SHIKIMATE TRANSPORTER"/>
    <property type="match status" value="1"/>
</dbReference>
<evidence type="ECO:0000256" key="5">
    <source>
        <dbReference type="ARBA" id="ARBA00022989"/>
    </source>
</evidence>
<dbReference type="PROSITE" id="PS50850">
    <property type="entry name" value="MFS"/>
    <property type="match status" value="1"/>
</dbReference>
<evidence type="ECO:0000256" key="2">
    <source>
        <dbReference type="ARBA" id="ARBA00022448"/>
    </source>
</evidence>
<feature type="transmembrane region" description="Helical" evidence="7">
    <location>
        <begin position="142"/>
        <end position="168"/>
    </location>
</feature>
<feature type="transmembrane region" description="Helical" evidence="7">
    <location>
        <begin position="394"/>
        <end position="414"/>
    </location>
</feature>
<keyword evidence="2" id="KW-0813">Transport</keyword>
<comment type="subcellular location">
    <subcellularLocation>
        <location evidence="1">Cell membrane</location>
        <topology evidence="1">Multi-pass membrane protein</topology>
    </subcellularLocation>
</comment>
<dbReference type="GeneID" id="1463583"/>
<dbReference type="PANTHER" id="PTHR43045:SF1">
    <property type="entry name" value="SHIKIMATE TRANSPORTER"/>
    <property type="match status" value="1"/>
</dbReference>
<dbReference type="EMBL" id="DUJP01000028">
    <property type="protein sequence ID" value="HII47279.1"/>
    <property type="molecule type" value="Genomic_DNA"/>
</dbReference>
<proteinExistence type="predicted"/>
<keyword evidence="6 7" id="KW-0472">Membrane</keyword>
<reference evidence="9" key="1">
    <citation type="journal article" date="2020" name="bioRxiv">
        <title>A rank-normalized archaeal taxonomy based on genome phylogeny resolves widespread incomplete and uneven classifications.</title>
        <authorList>
            <person name="Rinke C."/>
            <person name="Chuvochina M."/>
            <person name="Mussig A.J."/>
            <person name="Chaumeil P.-A."/>
            <person name="Waite D.W."/>
            <person name="Whitman W.B."/>
            <person name="Parks D.H."/>
            <person name="Hugenholtz P."/>
        </authorList>
    </citation>
    <scope>NUCLEOTIDE SEQUENCE</scope>
    <source>
        <strain evidence="9">UBA8839</strain>
    </source>
</reference>
<dbReference type="RefSeq" id="WP_011008890.1">
    <property type="nucleotide sequence ID" value="NZ_DUJP01000028.1"/>
</dbReference>
<dbReference type="FunFam" id="1.20.1250.20:FF:000001">
    <property type="entry name" value="Dicarboxylate MFS transporter"/>
    <property type="match status" value="1"/>
</dbReference>
<dbReference type="SUPFAM" id="SSF103473">
    <property type="entry name" value="MFS general substrate transporter"/>
    <property type="match status" value="1"/>
</dbReference>
<keyword evidence="5 7" id="KW-1133">Transmembrane helix</keyword>
<dbReference type="InterPro" id="IPR011701">
    <property type="entry name" value="MFS"/>
</dbReference>
<feature type="transmembrane region" description="Helical" evidence="7">
    <location>
        <begin position="41"/>
        <end position="66"/>
    </location>
</feature>
<feature type="transmembrane region" description="Helical" evidence="7">
    <location>
        <begin position="180"/>
        <end position="199"/>
    </location>
</feature>
<evidence type="ECO:0000256" key="1">
    <source>
        <dbReference type="ARBA" id="ARBA00004651"/>
    </source>
</evidence>
<feature type="domain" description="Major facilitator superfamily (MFS) profile" evidence="8">
    <location>
        <begin position="6"/>
        <end position="417"/>
    </location>
</feature>
<evidence type="ECO:0000313" key="10">
    <source>
        <dbReference type="Proteomes" id="UP000651120"/>
    </source>
</evidence>